<sequence>MARLRQRTSTQPTFDKRSLACINQVSEFTFLKKWKFAIASLALPNNVGLLPMARLRQRTSTQPTFDQRSRSLLIK</sequence>
<comment type="caution">
    <text evidence="1">The sequence shown here is derived from an EMBL/GenBank/DDBJ whole genome shotgun (WGS) entry which is preliminary data.</text>
</comment>
<name>A0ABU5TYE6_9CYAN</name>
<proteinExistence type="predicted"/>
<evidence type="ECO:0000313" key="1">
    <source>
        <dbReference type="EMBL" id="MEA5519967.1"/>
    </source>
</evidence>
<dbReference type="RefSeq" id="WP_323273101.1">
    <property type="nucleotide sequence ID" value="NZ_JAYGHT010000072.1"/>
</dbReference>
<evidence type="ECO:0000313" key="2">
    <source>
        <dbReference type="Proteomes" id="UP001301728"/>
    </source>
</evidence>
<reference evidence="1 2" key="1">
    <citation type="submission" date="2023-12" db="EMBL/GenBank/DDBJ databases">
        <title>Baltic Sea Cyanobacteria.</title>
        <authorList>
            <person name="Delbaje E."/>
            <person name="Fewer D.P."/>
            <person name="Shishido T.K."/>
        </authorList>
    </citation>
    <scope>NUCLEOTIDE SEQUENCE [LARGE SCALE GENOMIC DNA]</scope>
    <source>
        <strain evidence="1 2">CCNP 1315</strain>
    </source>
</reference>
<accession>A0ABU5TYE6</accession>
<organism evidence="1 2">
    <name type="scientific">Limnoraphis robusta CCNP1315</name>
    <dbReference type="NCBI Taxonomy" id="3110306"/>
    <lineage>
        <taxon>Bacteria</taxon>
        <taxon>Bacillati</taxon>
        <taxon>Cyanobacteriota</taxon>
        <taxon>Cyanophyceae</taxon>
        <taxon>Oscillatoriophycideae</taxon>
        <taxon>Oscillatoriales</taxon>
        <taxon>Sirenicapillariaceae</taxon>
        <taxon>Limnoraphis</taxon>
    </lineage>
</organism>
<dbReference type="EMBL" id="JAYGHT010000072">
    <property type="protein sequence ID" value="MEA5519967.1"/>
    <property type="molecule type" value="Genomic_DNA"/>
</dbReference>
<gene>
    <name evidence="1" type="ORF">VB854_13545</name>
</gene>
<keyword evidence="2" id="KW-1185">Reference proteome</keyword>
<dbReference type="Proteomes" id="UP001301728">
    <property type="component" value="Unassembled WGS sequence"/>
</dbReference>
<protein>
    <submittedName>
        <fullName evidence="1">Uncharacterized protein</fullName>
    </submittedName>
</protein>